<dbReference type="SUPFAM" id="SSF52218">
    <property type="entry name" value="Flavoproteins"/>
    <property type="match status" value="1"/>
</dbReference>
<dbReference type="Gene3D" id="3.40.50.360">
    <property type="match status" value="1"/>
</dbReference>
<dbReference type="Proteomes" id="UP000238176">
    <property type="component" value="Unassembled WGS sequence"/>
</dbReference>
<dbReference type="EMBL" id="PVTJ01000003">
    <property type="protein sequence ID" value="PRY59987.1"/>
    <property type="molecule type" value="Genomic_DNA"/>
</dbReference>
<dbReference type="InterPro" id="IPR008254">
    <property type="entry name" value="Flavodoxin/NO_synth"/>
</dbReference>
<dbReference type="OrthoDB" id="3253043at2"/>
<keyword evidence="3" id="KW-1185">Reference proteome</keyword>
<dbReference type="GO" id="GO:0009055">
    <property type="term" value="F:electron transfer activity"/>
    <property type="evidence" value="ECO:0007669"/>
    <property type="project" value="InterPro"/>
</dbReference>
<dbReference type="RefSeq" id="WP_106363864.1">
    <property type="nucleotide sequence ID" value="NZ_PVTJ01000003.1"/>
</dbReference>
<reference evidence="2 3" key="1">
    <citation type="submission" date="2018-03" db="EMBL/GenBank/DDBJ databases">
        <title>Genomic Encyclopedia of Type Strains, Phase III (KMG-III): the genomes of soil and plant-associated and newly described type strains.</title>
        <authorList>
            <person name="Whitman W."/>
        </authorList>
    </citation>
    <scope>NUCLEOTIDE SEQUENCE [LARGE SCALE GENOMIC DNA]</scope>
    <source>
        <strain evidence="2 3">CGMCC 4.7067</strain>
    </source>
</reference>
<evidence type="ECO:0000313" key="3">
    <source>
        <dbReference type="Proteomes" id="UP000238176"/>
    </source>
</evidence>
<evidence type="ECO:0000313" key="2">
    <source>
        <dbReference type="EMBL" id="PRY59987.1"/>
    </source>
</evidence>
<dbReference type="InterPro" id="IPR029039">
    <property type="entry name" value="Flavoprotein-like_sf"/>
</dbReference>
<accession>A0A2T0UQ86</accession>
<sequence>MRAAVIYESMFGSTRQVAQAVAAELAERMEVDVYEVGEAPLVLDEGIGLVVVGGPTHAFSLSRPSTRAEAALKAPDGLVSTQIGLREWLEAVEAPAGVQAIAFDTRVDRHFTGSAARSATRRLRRAGFRVLGEPVSFFVDGTLGPVAAGEFGRARLWAAEVGAAAFAMAR</sequence>
<organism evidence="2 3">
    <name type="scientific">Glycomyces artemisiae</name>
    <dbReference type="NCBI Taxonomy" id="1076443"/>
    <lineage>
        <taxon>Bacteria</taxon>
        <taxon>Bacillati</taxon>
        <taxon>Actinomycetota</taxon>
        <taxon>Actinomycetes</taxon>
        <taxon>Glycomycetales</taxon>
        <taxon>Glycomycetaceae</taxon>
        <taxon>Glycomyces</taxon>
    </lineage>
</organism>
<evidence type="ECO:0000259" key="1">
    <source>
        <dbReference type="PROSITE" id="PS50902"/>
    </source>
</evidence>
<gene>
    <name evidence="2" type="ORF">B0I28_103461</name>
</gene>
<comment type="caution">
    <text evidence="2">The sequence shown here is derived from an EMBL/GenBank/DDBJ whole genome shotgun (WGS) entry which is preliminary data.</text>
</comment>
<feature type="domain" description="Flavodoxin-like" evidence="1">
    <location>
        <begin position="3"/>
        <end position="162"/>
    </location>
</feature>
<protein>
    <recommendedName>
        <fullName evidence="1">Flavodoxin-like domain-containing protein</fullName>
    </recommendedName>
</protein>
<dbReference type="InterPro" id="IPR001226">
    <property type="entry name" value="Flavodoxin_CS"/>
</dbReference>
<name>A0A2T0UQ86_9ACTN</name>
<proteinExistence type="predicted"/>
<dbReference type="PROSITE" id="PS00201">
    <property type="entry name" value="FLAVODOXIN"/>
    <property type="match status" value="1"/>
</dbReference>
<dbReference type="PROSITE" id="PS50902">
    <property type="entry name" value="FLAVODOXIN_LIKE"/>
    <property type="match status" value="1"/>
</dbReference>
<dbReference type="GO" id="GO:0010181">
    <property type="term" value="F:FMN binding"/>
    <property type="evidence" value="ECO:0007669"/>
    <property type="project" value="InterPro"/>
</dbReference>
<dbReference type="AlphaFoldDB" id="A0A2T0UQ86"/>